<organism evidence="2">
    <name type="scientific">Ajellomyces dermatitidis (strain ATCC 18188 / CBS 674.68)</name>
    <name type="common">Blastomyces dermatitidis</name>
    <dbReference type="NCBI Taxonomy" id="653446"/>
    <lineage>
        <taxon>Eukaryota</taxon>
        <taxon>Fungi</taxon>
        <taxon>Dikarya</taxon>
        <taxon>Ascomycota</taxon>
        <taxon>Pezizomycotina</taxon>
        <taxon>Eurotiomycetes</taxon>
        <taxon>Eurotiomycetidae</taxon>
        <taxon>Onygenales</taxon>
        <taxon>Ajellomycetaceae</taxon>
        <taxon>Blastomyces</taxon>
    </lineage>
</organism>
<protein>
    <submittedName>
        <fullName evidence="2">Uncharacterized protein</fullName>
    </submittedName>
</protein>
<dbReference type="EMBL" id="GG749440">
    <property type="protein sequence ID" value="KMW67928.1"/>
    <property type="molecule type" value="Genomic_DNA"/>
</dbReference>
<proteinExistence type="predicted"/>
<feature type="compositionally biased region" description="Polar residues" evidence="1">
    <location>
        <begin position="19"/>
        <end position="36"/>
    </location>
</feature>
<name>A0A0J9ENT3_AJEDA</name>
<evidence type="ECO:0000313" key="2">
    <source>
        <dbReference type="EMBL" id="KMW67928.1"/>
    </source>
</evidence>
<dbReference type="Proteomes" id="UP000007802">
    <property type="component" value="Unassembled WGS sequence"/>
</dbReference>
<feature type="region of interest" description="Disordered" evidence="1">
    <location>
        <begin position="16"/>
        <end position="36"/>
    </location>
</feature>
<accession>A0A0J9ENT3</accession>
<evidence type="ECO:0000256" key="1">
    <source>
        <dbReference type="SAM" id="MobiDB-lite"/>
    </source>
</evidence>
<dbReference type="AlphaFoldDB" id="A0A0J9ENT3"/>
<reference evidence="2" key="1">
    <citation type="submission" date="2010-03" db="EMBL/GenBank/DDBJ databases">
        <title>Annotation of Blastomyces dermatitidis strain ATCC 18188.</title>
        <authorList>
            <consortium name="The Broad Institute Genome Sequencing Platform"/>
            <consortium name="Broad Institute Genome Sequencing Center for Infectious Disease."/>
            <person name="Cuomo C."/>
            <person name="Klein B."/>
            <person name="Sullivan T."/>
            <person name="Heitman J."/>
            <person name="Young S."/>
            <person name="Zeng Q."/>
            <person name="Gargeya S."/>
            <person name="Alvarado L."/>
            <person name="Berlin A.M."/>
            <person name="Chapman S.B."/>
            <person name="Chen Z."/>
            <person name="Freedman E."/>
            <person name="Gellesch M."/>
            <person name="Goldberg J."/>
            <person name="Griggs A."/>
            <person name="Gujja S."/>
            <person name="Heilman E."/>
            <person name="Heiman D."/>
            <person name="Howarth C."/>
            <person name="Mehta T."/>
            <person name="Neiman D."/>
            <person name="Pearson M."/>
            <person name="Roberts A."/>
            <person name="Saif S."/>
            <person name="Shea T."/>
            <person name="Shenoy N."/>
            <person name="Sisk P."/>
            <person name="Stolte C."/>
            <person name="Sykes S."/>
            <person name="White J."/>
            <person name="Yandava C."/>
            <person name="Haas B."/>
            <person name="Nusbaum C."/>
            <person name="Birren B."/>
        </authorList>
    </citation>
    <scope>NUCLEOTIDE SEQUENCE</scope>
    <source>
        <strain evidence="2">ATCC 18188</strain>
    </source>
</reference>
<gene>
    <name evidence="2" type="ORF">BDDG_12446</name>
</gene>
<sequence length="102" mass="12029">MPTHFKRICQLPPLRNKQKYSSGQERSSNFIQPSRPKVTQQIHLPLLSFLLSEYPCFGERLEDHAKYVPALARRRRTCRSWHSSTRVDNWTDNLKGYGNISR</sequence>